<sequence>MSRFPPIPPSQRTPEQKQTQNQLESQGTVFGGEGLTRTDSDGTMRGPFVPLLYTPSICRPLLSFIPIIVNLPHLTPHVRELAILATASTCKAPFVLHAQSAIAQSVGLSPEQIAAASAGKLPGGLDAAETAAWGFTLRLATTPGPLNAETWDQARSCLGIEGVANLAHVVGAYAHMCLYQNAADIDWHGGYQM</sequence>
<feature type="compositionally biased region" description="Pro residues" evidence="1">
    <location>
        <begin position="1"/>
        <end position="11"/>
    </location>
</feature>
<feature type="region of interest" description="Disordered" evidence="1">
    <location>
        <begin position="1"/>
        <end position="42"/>
    </location>
</feature>
<protein>
    <submittedName>
        <fullName evidence="3">Putative decarboxylase</fullName>
    </submittedName>
</protein>
<dbReference type="Gene3D" id="1.20.1290.10">
    <property type="entry name" value="AhpD-like"/>
    <property type="match status" value="1"/>
</dbReference>
<dbReference type="EMBL" id="KX264265">
    <property type="protein sequence ID" value="ANM86492.1"/>
    <property type="molecule type" value="Genomic_DNA"/>
</dbReference>
<dbReference type="Pfam" id="PF02627">
    <property type="entry name" value="CMD"/>
    <property type="match status" value="1"/>
</dbReference>
<feature type="compositionally biased region" description="Polar residues" evidence="1">
    <location>
        <begin position="12"/>
        <end position="28"/>
    </location>
</feature>
<dbReference type="InterPro" id="IPR003779">
    <property type="entry name" value="CMD-like"/>
</dbReference>
<name>A0A1Z1CE57_CLAUC</name>
<evidence type="ECO:0000313" key="3">
    <source>
        <dbReference type="EMBL" id="ANM86492.1"/>
    </source>
</evidence>
<dbReference type="InterPro" id="IPR029032">
    <property type="entry name" value="AhpD-like"/>
</dbReference>
<evidence type="ECO:0000313" key="4">
    <source>
        <dbReference type="EMBL" id="AUW31393.1"/>
    </source>
</evidence>
<reference evidence="3" key="1">
    <citation type="submission" date="2016-05" db="EMBL/GenBank/DDBJ databases">
        <title>Lichen genome sequencing reveals its rich biosynthetic potential.</title>
        <authorList>
            <person name="Bertrand R.L."/>
            <person name="Abdel-Hameed M."/>
            <person name="Sorensen J.L."/>
        </authorList>
    </citation>
    <scope>NUCLEOTIDE SEQUENCE</scope>
</reference>
<dbReference type="EMBL" id="MG777511">
    <property type="protein sequence ID" value="AUW31393.1"/>
    <property type="molecule type" value="Genomic_DNA"/>
</dbReference>
<dbReference type="SUPFAM" id="SSF69118">
    <property type="entry name" value="AhpD-like"/>
    <property type="match status" value="1"/>
</dbReference>
<dbReference type="GO" id="GO:0051920">
    <property type="term" value="F:peroxiredoxin activity"/>
    <property type="evidence" value="ECO:0007669"/>
    <property type="project" value="InterPro"/>
</dbReference>
<dbReference type="PANTHER" id="PTHR34846">
    <property type="entry name" value="4-CARBOXYMUCONOLACTONE DECARBOXYLASE FAMILY PROTEIN (AFU_ORTHOLOGUE AFUA_6G11590)"/>
    <property type="match status" value="1"/>
</dbReference>
<dbReference type="PANTHER" id="PTHR34846:SF11">
    <property type="entry name" value="4-CARBOXYMUCONOLACTONE DECARBOXYLASE FAMILY PROTEIN (AFU_ORTHOLOGUE AFUA_6G11590)"/>
    <property type="match status" value="1"/>
</dbReference>
<evidence type="ECO:0000256" key="1">
    <source>
        <dbReference type="SAM" id="MobiDB-lite"/>
    </source>
</evidence>
<accession>A0A1Z1CE57</accession>
<organism evidence="3">
    <name type="scientific">Cladonia uncialis subsp. uncialis</name>
    <dbReference type="NCBI Taxonomy" id="180999"/>
    <lineage>
        <taxon>Eukaryota</taxon>
        <taxon>Fungi</taxon>
        <taxon>Dikarya</taxon>
        <taxon>Ascomycota</taxon>
        <taxon>Pezizomycotina</taxon>
        <taxon>Lecanoromycetes</taxon>
        <taxon>OSLEUM clade</taxon>
        <taxon>Lecanoromycetidae</taxon>
        <taxon>Lecanorales</taxon>
        <taxon>Lecanorineae</taxon>
        <taxon>Cladoniaceae</taxon>
        <taxon>Cladonia</taxon>
    </lineage>
</organism>
<dbReference type="AlphaFoldDB" id="A0A1Z1CE57"/>
<proteinExistence type="predicted"/>
<feature type="domain" description="Carboxymuconolactone decarboxylase-like" evidence="2">
    <location>
        <begin position="72"/>
        <end position="135"/>
    </location>
</feature>
<reference evidence="4" key="2">
    <citation type="submission" date="2017-12" db="EMBL/GenBank/DDBJ databases">
        <title>Genome Sequencing Reveals a Rich Biosynthetic Potential.</title>
        <authorList>
            <person name="Bertrand R.L."/>
            <person name="Abdel-Hameed M.E."/>
            <person name="Sorensen J.L."/>
        </authorList>
    </citation>
    <scope>NUCLEOTIDE SEQUENCE</scope>
</reference>
<evidence type="ECO:0000259" key="2">
    <source>
        <dbReference type="Pfam" id="PF02627"/>
    </source>
</evidence>